<dbReference type="PANTHER" id="PTHR14944">
    <property type="entry name" value="RPA-RELATED PROTEIN RADX"/>
    <property type="match status" value="1"/>
</dbReference>
<sequence>MAILNNVLKIDRYMVDPQHTSQTGLDTMYIDVYQLTVTDNVHKLKVVADPKLSTEIQNRQLREGCSVLFTKCTVRYDETSLSGSSIVVLHSINMATKPCLSFLPADMADLTWCPDCGANETKALPLTSSRGYYLDLWSSIEITGPQWKLAGTNEESKSIGGVRAQDIYKVKEIAKKWTDVKTINPHMIVKVVGKCRLLHYAKPCKAEKWPFQAHFSVCDETGVCNMVLWNALCTEHYQRLQEGCVILIRRFTVKKSYYSSGREIQVPKNLQYYDIDLNMNPHHPRSEIQILALSAVPKNIRLPDLEYNFVTRKQLGSIPDNYICDIVGCVTYVGRYERDLITNKAGLDSGGFWVRRWLHLKDASSKKTFIVQMFRAAESLIGPEVRPGVVLVCRHMRVINNTSYLTESTCHRQVYLTSTINTQLSIKGSEERHSRQESAITRVLAWSQSREGTREVELSMVEGYFSYPCLPIGLAALQDMYTDLKIVPSDDWKRELIGLSYRQHKRLFVQAVMVSAKLIHSPTVRCAAPETYRRKSRGKKISKAEKTPLCEQEVVVVDRETHALTDQMESIGVVKPQQLIHTFPVSYSPADRSRLRQKLMFPSGELSTEEQQHSDTTGHSSNTPGYSSDTTEYRSNTAGHSSNTAGNSSNTAGHSSNTAGNSSNTAGNSSNTAGHSSNTAGHSSNTAGNSSNTAGHSSNTAGNSSNTAGHSSNTAGHSSETERQCRDKEIPECFILTWTGLNSHILLNTIWRPMADRCGGSMSELLCMSHPSIHWLSYPPQKLPDLPTLLQSATQCVGHRYLLVVDCYRHSHEENQELVLKHAYRV</sequence>
<dbReference type="Gene3D" id="2.40.50.140">
    <property type="entry name" value="Nucleic acid-binding proteins"/>
    <property type="match status" value="1"/>
</dbReference>
<comment type="caution">
    <text evidence="2">The sequence shown here is derived from an EMBL/GenBank/DDBJ whole genome shotgun (WGS) entry which is preliminary data.</text>
</comment>
<feature type="compositionally biased region" description="Low complexity" evidence="1">
    <location>
        <begin position="638"/>
        <end position="709"/>
    </location>
</feature>
<name>A0A210QXE0_MIZYE</name>
<dbReference type="PANTHER" id="PTHR14944:SF2">
    <property type="entry name" value="RPA-RELATED PROTEIN RADX"/>
    <property type="match status" value="1"/>
</dbReference>
<protein>
    <submittedName>
        <fullName evidence="2">Centromere/kinetochore protein zw10-like</fullName>
    </submittedName>
</protein>
<proteinExistence type="predicted"/>
<organism evidence="2 3">
    <name type="scientific">Mizuhopecten yessoensis</name>
    <name type="common">Japanese scallop</name>
    <name type="synonym">Patinopecten yessoensis</name>
    <dbReference type="NCBI Taxonomy" id="6573"/>
    <lineage>
        <taxon>Eukaryota</taxon>
        <taxon>Metazoa</taxon>
        <taxon>Spiralia</taxon>
        <taxon>Lophotrochozoa</taxon>
        <taxon>Mollusca</taxon>
        <taxon>Bivalvia</taxon>
        <taxon>Autobranchia</taxon>
        <taxon>Pteriomorphia</taxon>
        <taxon>Pectinida</taxon>
        <taxon>Pectinoidea</taxon>
        <taxon>Pectinidae</taxon>
        <taxon>Mizuhopecten</taxon>
    </lineage>
</organism>
<evidence type="ECO:0000313" key="3">
    <source>
        <dbReference type="Proteomes" id="UP000242188"/>
    </source>
</evidence>
<accession>A0A210QXE0</accession>
<evidence type="ECO:0000313" key="2">
    <source>
        <dbReference type="EMBL" id="OWF53391.1"/>
    </source>
</evidence>
<feature type="region of interest" description="Disordered" evidence="1">
    <location>
        <begin position="604"/>
        <end position="724"/>
    </location>
</feature>
<dbReference type="InterPro" id="IPR012340">
    <property type="entry name" value="NA-bd_OB-fold"/>
</dbReference>
<dbReference type="EMBL" id="NEDP02001349">
    <property type="protein sequence ID" value="OWF53391.1"/>
    <property type="molecule type" value="Genomic_DNA"/>
</dbReference>
<gene>
    <name evidence="2" type="ORF">KP79_PYT10489</name>
</gene>
<dbReference type="Pfam" id="PF17659">
    <property type="entry name" value="RADX"/>
    <property type="match status" value="1"/>
</dbReference>
<feature type="compositionally biased region" description="Polar residues" evidence="1">
    <location>
        <begin position="614"/>
        <end position="637"/>
    </location>
</feature>
<reference evidence="2 3" key="1">
    <citation type="journal article" date="2017" name="Nat. Ecol. Evol.">
        <title>Scallop genome provides insights into evolution of bilaterian karyotype and development.</title>
        <authorList>
            <person name="Wang S."/>
            <person name="Zhang J."/>
            <person name="Jiao W."/>
            <person name="Li J."/>
            <person name="Xun X."/>
            <person name="Sun Y."/>
            <person name="Guo X."/>
            <person name="Huan P."/>
            <person name="Dong B."/>
            <person name="Zhang L."/>
            <person name="Hu X."/>
            <person name="Sun X."/>
            <person name="Wang J."/>
            <person name="Zhao C."/>
            <person name="Wang Y."/>
            <person name="Wang D."/>
            <person name="Huang X."/>
            <person name="Wang R."/>
            <person name="Lv J."/>
            <person name="Li Y."/>
            <person name="Zhang Z."/>
            <person name="Liu B."/>
            <person name="Lu W."/>
            <person name="Hui Y."/>
            <person name="Liang J."/>
            <person name="Zhou Z."/>
            <person name="Hou R."/>
            <person name="Li X."/>
            <person name="Liu Y."/>
            <person name="Li H."/>
            <person name="Ning X."/>
            <person name="Lin Y."/>
            <person name="Zhao L."/>
            <person name="Xing Q."/>
            <person name="Dou J."/>
            <person name="Li Y."/>
            <person name="Mao J."/>
            <person name="Guo H."/>
            <person name="Dou H."/>
            <person name="Li T."/>
            <person name="Mu C."/>
            <person name="Jiang W."/>
            <person name="Fu Q."/>
            <person name="Fu X."/>
            <person name="Miao Y."/>
            <person name="Liu J."/>
            <person name="Yu Q."/>
            <person name="Li R."/>
            <person name="Liao H."/>
            <person name="Li X."/>
            <person name="Kong Y."/>
            <person name="Jiang Z."/>
            <person name="Chourrout D."/>
            <person name="Li R."/>
            <person name="Bao Z."/>
        </authorList>
    </citation>
    <scope>NUCLEOTIDE SEQUENCE [LARGE SCALE GENOMIC DNA]</scope>
    <source>
        <strain evidence="2 3">PY_sf001</strain>
    </source>
</reference>
<keyword evidence="3" id="KW-1185">Reference proteome</keyword>
<dbReference type="GO" id="GO:0003697">
    <property type="term" value="F:single-stranded DNA binding"/>
    <property type="evidence" value="ECO:0007669"/>
    <property type="project" value="InterPro"/>
</dbReference>
<evidence type="ECO:0000256" key="1">
    <source>
        <dbReference type="SAM" id="MobiDB-lite"/>
    </source>
</evidence>
<dbReference type="AlphaFoldDB" id="A0A210QXE0"/>
<dbReference type="OrthoDB" id="5965770at2759"/>
<dbReference type="InterPro" id="IPR040893">
    <property type="entry name" value="RADX"/>
</dbReference>
<dbReference type="STRING" id="6573.A0A210QXE0"/>
<dbReference type="Proteomes" id="UP000242188">
    <property type="component" value="Unassembled WGS sequence"/>
</dbReference>